<feature type="compositionally biased region" description="Polar residues" evidence="1">
    <location>
        <begin position="1093"/>
        <end position="1108"/>
    </location>
</feature>
<organism evidence="3 4">
    <name type="scientific">Chlorella ohadii</name>
    <dbReference type="NCBI Taxonomy" id="2649997"/>
    <lineage>
        <taxon>Eukaryota</taxon>
        <taxon>Viridiplantae</taxon>
        <taxon>Chlorophyta</taxon>
        <taxon>core chlorophytes</taxon>
        <taxon>Trebouxiophyceae</taxon>
        <taxon>Chlorellales</taxon>
        <taxon>Chlorellaceae</taxon>
        <taxon>Chlorella clade</taxon>
        <taxon>Chlorella</taxon>
    </lineage>
</organism>
<evidence type="ECO:0000256" key="1">
    <source>
        <dbReference type="SAM" id="MobiDB-lite"/>
    </source>
</evidence>
<dbReference type="Proteomes" id="UP001205105">
    <property type="component" value="Unassembled WGS sequence"/>
</dbReference>
<dbReference type="PROSITE" id="PS51840">
    <property type="entry name" value="C2_NT"/>
    <property type="match status" value="1"/>
</dbReference>
<feature type="compositionally biased region" description="Basic and acidic residues" evidence="1">
    <location>
        <begin position="362"/>
        <end position="378"/>
    </location>
</feature>
<sequence length="1187" mass="122233">MEHGSCCAALASSPAAQRGGGTGVWRGWPRVPPLPLIASLWQCNAMGLLGKLQKHKGKAKTAWTACVVVHTLAPFPGGQGPLCVTYERGSHSGATQPANPSRGSAAYVFEQQLVVSVTLYQHQDAKRGGARGGGAFERKELTLAVVPADARGRPAGAPLGTVVLHLADYASAEGRPMQQAFTVVPAGGRNLGGAKLLLTIRCQEGHISGGGGPAVNRSLSSLESAAAAEALAAADEGELPTTLSSDDEGGPDEGSRPSSRATSSRPGSRADAALGPRADRGLAAVPEDAAAAAGKPALGSWRQAAAATTAAAAEQSAGAAAQESGLHDEDGFLLDSSVDASLEQEAEASASVRRNLGSALERAEASEASRPAEAEAASRLRAAPEVQSQLSSSSSLPRQSSSNGAARLGSSSSFPRAAGDEADAAPAGPSPFLPAAGSLERAGSAARLQAPLPVSVLAPGSEGESGELQSPDACSAGQLSSLSAAGDPAMPFSVPPSTQRRFARHGEEGAAAGRRWAWRRDGGRPGSAAAGGSMFQRARIASVTRQESSDGGPAAAAALAGAQRQRSLLAGSGMLRPAISLLDSLALPSPVEQLSPSPYGNNPVADVLARELRTLAALESAVYLAGGRRGFAGASSGAAGFSRQLHTPARRLARTILSLGPQEGMAFGLQAIRAIEATAGAASGDLHRLTFWWSNILQLRWMFWALGQGPDAAVAAAAGGDGGSSWPPPAAATASGSAGGRVDELADQQGSGAYWSPRAALAAAGTKHGLDWMQLLLAPLRDLEGWLFSEMLKHLWWRVLLQEIAALQPGSSSSSLAKASPLASSAAALRAGEGSNGVAARSAQSAPHLAAGIVRGSSDGQGAASLQGTPRSFETPEEEAVQRWVVALGSVERVLRQQHRPPPAPRPHLALLHRQLIVALLHRLDTLLFRKLLLDEGEVPVLRLPSMNGRDAFSRSAEADEVLGSAGAEAAAVGLLEPSVLPFQRGAVTFGTGVNLKMAVSRLTGWAADCGVKEDRLPQAARSTDMSDYRLFPCLRATADLLMMPKEVLTDPSIRREVVPGLPLHRVCQLLERFQPDDCAPDPLPPGLLEALQSESPRSDGSTPSPTSKAEDEYAPPPEASLLADGVIEPLSLELDEESEDELESLAGAPLHPRAAVASGGLGSGPLDDQRAQRFVLLRELWAAAPR</sequence>
<evidence type="ECO:0000259" key="2">
    <source>
        <dbReference type="PROSITE" id="PS51840"/>
    </source>
</evidence>
<feature type="region of interest" description="Disordered" evidence="1">
    <location>
        <begin position="233"/>
        <end position="276"/>
    </location>
</feature>
<accession>A0AAD5DMQ9</accession>
<evidence type="ECO:0000313" key="3">
    <source>
        <dbReference type="EMBL" id="KAI7838996.1"/>
    </source>
</evidence>
<reference evidence="3" key="1">
    <citation type="submission" date="2020-11" db="EMBL/GenBank/DDBJ databases">
        <title>Chlorella ohadii genome sequencing and assembly.</title>
        <authorList>
            <person name="Murik O."/>
            <person name="Treves H."/>
            <person name="Kedem I."/>
            <person name="Shotland Y."/>
            <person name="Kaplan A."/>
        </authorList>
    </citation>
    <scope>NUCLEOTIDE SEQUENCE</scope>
    <source>
        <strain evidence="3">1</strain>
    </source>
</reference>
<name>A0AAD5DMQ9_9CHLO</name>
<evidence type="ECO:0000313" key="4">
    <source>
        <dbReference type="Proteomes" id="UP001205105"/>
    </source>
</evidence>
<feature type="domain" description="C2 NT-type" evidence="2">
    <location>
        <begin position="53"/>
        <end position="204"/>
    </location>
</feature>
<feature type="region of interest" description="Disordered" evidence="1">
    <location>
        <begin position="1079"/>
        <end position="1168"/>
    </location>
</feature>
<feature type="region of interest" description="Disordered" evidence="1">
    <location>
        <begin position="362"/>
        <end position="436"/>
    </location>
</feature>
<dbReference type="AlphaFoldDB" id="A0AAD5DMQ9"/>
<dbReference type="EMBL" id="JADXDR010000109">
    <property type="protein sequence ID" value="KAI7838996.1"/>
    <property type="molecule type" value="Genomic_DNA"/>
</dbReference>
<keyword evidence="4" id="KW-1185">Reference proteome</keyword>
<feature type="region of interest" description="Disordered" evidence="1">
    <location>
        <begin position="717"/>
        <end position="742"/>
    </location>
</feature>
<gene>
    <name evidence="3" type="ORF">COHA_007236</name>
</gene>
<dbReference type="InterPro" id="IPR019448">
    <property type="entry name" value="NT-C2"/>
</dbReference>
<protein>
    <recommendedName>
        <fullName evidence="2">C2 NT-type domain-containing protein</fullName>
    </recommendedName>
</protein>
<feature type="region of interest" description="Disordered" evidence="1">
    <location>
        <begin position="456"/>
        <end position="533"/>
    </location>
</feature>
<proteinExistence type="predicted"/>
<comment type="caution">
    <text evidence="3">The sequence shown here is derived from an EMBL/GenBank/DDBJ whole genome shotgun (WGS) entry which is preliminary data.</text>
</comment>
<feature type="compositionally biased region" description="Low complexity" evidence="1">
    <location>
        <begin position="473"/>
        <end position="486"/>
    </location>
</feature>
<feature type="compositionally biased region" description="Acidic residues" evidence="1">
    <location>
        <begin position="1134"/>
        <end position="1144"/>
    </location>
</feature>
<feature type="compositionally biased region" description="Low complexity" evidence="1">
    <location>
        <begin position="379"/>
        <end position="402"/>
    </location>
</feature>
<feature type="compositionally biased region" description="Low complexity" evidence="1">
    <location>
        <begin position="256"/>
        <end position="270"/>
    </location>
</feature>